<dbReference type="Proteomes" id="UP000095284">
    <property type="component" value="Unplaced"/>
</dbReference>
<dbReference type="InterPro" id="IPR022559">
    <property type="entry name" value="SUP-1-like"/>
</dbReference>
<dbReference type="EMBL" id="CAJFCV020000003">
    <property type="protein sequence ID" value="CAG9106222.1"/>
    <property type="molecule type" value="Genomic_DNA"/>
</dbReference>
<evidence type="ECO:0000256" key="1">
    <source>
        <dbReference type="SAM" id="Phobius"/>
    </source>
</evidence>
<evidence type="ECO:0000313" key="3">
    <source>
        <dbReference type="EMBL" id="CAD5220253.1"/>
    </source>
</evidence>
<dbReference type="PANTHER" id="PTHR34149">
    <property type="entry name" value="PROTEIN CBG11905-RELATED"/>
    <property type="match status" value="1"/>
</dbReference>
<evidence type="ECO:0000313" key="5">
    <source>
        <dbReference type="Proteomes" id="UP000095284"/>
    </source>
</evidence>
<evidence type="ECO:0000313" key="7">
    <source>
        <dbReference type="WBParaSite" id="BXY_0168400.1"/>
    </source>
</evidence>
<sequence length="99" mass="10722">MLSITPIALGLILPMVFGATVPPELSDRKDEGSVWCPAPIVGQKCPDGSIFHYYYCCGTANKDCCSSLETWFIVVLAIFGILVVSAIAVGILRFLKRRG</sequence>
<dbReference type="PANTHER" id="PTHR34149:SF2">
    <property type="entry name" value="PROTEIN CBG11905"/>
    <property type="match status" value="1"/>
</dbReference>
<name>A0A1I7RLU9_BURXY</name>
<dbReference type="SMR" id="A0A1I7RLU9"/>
<dbReference type="Pfam" id="PF10853">
    <property type="entry name" value="DUF2650"/>
    <property type="match status" value="1"/>
</dbReference>
<feature type="signal peptide" evidence="2">
    <location>
        <begin position="1"/>
        <end position="18"/>
    </location>
</feature>
<evidence type="ECO:0000256" key="2">
    <source>
        <dbReference type="SAM" id="SignalP"/>
    </source>
</evidence>
<protein>
    <submittedName>
        <fullName evidence="3">(pine wood nematode) hypothetical protein</fullName>
    </submittedName>
</protein>
<feature type="chain" id="PRO_5035359186" evidence="2">
    <location>
        <begin position="19"/>
        <end position="99"/>
    </location>
</feature>
<evidence type="ECO:0000313" key="4">
    <source>
        <dbReference type="EMBL" id="CAG9106222.1"/>
    </source>
</evidence>
<keyword evidence="1" id="KW-0812">Transmembrane</keyword>
<dbReference type="Proteomes" id="UP000659654">
    <property type="component" value="Unassembled WGS sequence"/>
</dbReference>
<gene>
    <name evidence="3" type="ORF">BXYJ_LOCUS6086</name>
</gene>
<feature type="transmembrane region" description="Helical" evidence="1">
    <location>
        <begin position="71"/>
        <end position="95"/>
    </location>
</feature>
<reference evidence="4" key="2">
    <citation type="submission" date="2020-08" db="EMBL/GenBank/DDBJ databases">
        <authorList>
            <person name="Kikuchi T."/>
        </authorList>
    </citation>
    <scope>NUCLEOTIDE SEQUENCE</scope>
    <source>
        <strain evidence="3">Ka4C1</strain>
    </source>
</reference>
<dbReference type="Proteomes" id="UP000582659">
    <property type="component" value="Unassembled WGS sequence"/>
</dbReference>
<dbReference type="EMBL" id="CAJFDI010000003">
    <property type="protein sequence ID" value="CAD5220253.1"/>
    <property type="molecule type" value="Genomic_DNA"/>
</dbReference>
<keyword evidence="1" id="KW-1133">Transmembrane helix</keyword>
<keyword evidence="6" id="KW-1185">Reference proteome</keyword>
<dbReference type="AlphaFoldDB" id="A0A1I7RLU9"/>
<proteinExistence type="predicted"/>
<dbReference type="OrthoDB" id="5874082at2759"/>
<dbReference type="eggNOG" id="ENOG502STS7">
    <property type="taxonomic scope" value="Eukaryota"/>
</dbReference>
<keyword evidence="1" id="KW-0472">Membrane</keyword>
<reference evidence="7" key="1">
    <citation type="submission" date="2016-11" db="UniProtKB">
        <authorList>
            <consortium name="WormBaseParasite"/>
        </authorList>
    </citation>
    <scope>IDENTIFICATION</scope>
</reference>
<keyword evidence="2" id="KW-0732">Signal</keyword>
<organism evidence="5 7">
    <name type="scientific">Bursaphelenchus xylophilus</name>
    <name type="common">Pinewood nematode worm</name>
    <name type="synonym">Aphelenchoides xylophilus</name>
    <dbReference type="NCBI Taxonomy" id="6326"/>
    <lineage>
        <taxon>Eukaryota</taxon>
        <taxon>Metazoa</taxon>
        <taxon>Ecdysozoa</taxon>
        <taxon>Nematoda</taxon>
        <taxon>Chromadorea</taxon>
        <taxon>Rhabditida</taxon>
        <taxon>Tylenchina</taxon>
        <taxon>Tylenchomorpha</taxon>
        <taxon>Aphelenchoidea</taxon>
        <taxon>Aphelenchoididae</taxon>
        <taxon>Bursaphelenchus</taxon>
    </lineage>
</organism>
<dbReference type="WBParaSite" id="BXY_0168400.1">
    <property type="protein sequence ID" value="BXY_0168400.1"/>
    <property type="gene ID" value="BXY_0168400"/>
</dbReference>
<evidence type="ECO:0000313" key="6">
    <source>
        <dbReference type="Proteomes" id="UP000659654"/>
    </source>
</evidence>
<accession>A0A1I7RLU9</accession>